<dbReference type="InterPro" id="IPR031807">
    <property type="entry name" value="HicB-like"/>
</dbReference>
<accession>A0ABT8MD21</accession>
<evidence type="ECO:0000313" key="3">
    <source>
        <dbReference type="Proteomes" id="UP001168338"/>
    </source>
</evidence>
<organism evidence="2 3">
    <name type="scientific">Methanoculleus frigidifontis</name>
    <dbReference type="NCBI Taxonomy" id="2584085"/>
    <lineage>
        <taxon>Archaea</taxon>
        <taxon>Methanobacteriati</taxon>
        <taxon>Methanobacteriota</taxon>
        <taxon>Stenosarchaea group</taxon>
        <taxon>Methanomicrobia</taxon>
        <taxon>Methanomicrobiales</taxon>
        <taxon>Methanomicrobiaceae</taxon>
        <taxon>Methanoculleus</taxon>
    </lineage>
</organism>
<dbReference type="EMBL" id="VCYH01000010">
    <property type="protein sequence ID" value="MDN7025786.1"/>
    <property type="molecule type" value="Genomic_DNA"/>
</dbReference>
<feature type="domain" description="HicB-like antitoxin of toxin-antitoxin system" evidence="1">
    <location>
        <begin position="6"/>
        <end position="64"/>
    </location>
</feature>
<dbReference type="RefSeq" id="WP_301664977.1">
    <property type="nucleotide sequence ID" value="NZ_VCYH01000010.1"/>
</dbReference>
<dbReference type="InterPro" id="IPR035069">
    <property type="entry name" value="TTHA1013/TTHA0281-like"/>
</dbReference>
<evidence type="ECO:0000259" key="1">
    <source>
        <dbReference type="Pfam" id="PF15919"/>
    </source>
</evidence>
<protein>
    <submittedName>
        <fullName evidence="2">Type II toxin-antitoxin system HicB family antitoxin</fullName>
    </submittedName>
</protein>
<dbReference type="Gene3D" id="3.30.160.250">
    <property type="match status" value="1"/>
</dbReference>
<dbReference type="PANTHER" id="PTHR34504:SF2">
    <property type="entry name" value="UPF0150 PROTEIN SSL0259"/>
    <property type="match status" value="1"/>
</dbReference>
<dbReference type="Pfam" id="PF15919">
    <property type="entry name" value="HicB_lk_antitox"/>
    <property type="match status" value="1"/>
</dbReference>
<evidence type="ECO:0000313" key="2">
    <source>
        <dbReference type="EMBL" id="MDN7025786.1"/>
    </source>
</evidence>
<comment type="caution">
    <text evidence="2">The sequence shown here is derived from an EMBL/GenBank/DDBJ whole genome shotgun (WGS) entry which is preliminary data.</text>
</comment>
<dbReference type="Proteomes" id="UP001168338">
    <property type="component" value="Unassembled WGS sequence"/>
</dbReference>
<dbReference type="SUPFAM" id="SSF143100">
    <property type="entry name" value="TTHA1013/TTHA0281-like"/>
    <property type="match status" value="1"/>
</dbReference>
<sequence length="80" mass="8841">MNRLQYRILLRTEPEGGYTVTVPARPGCVTFGETVGEAIAMAREAARVYVEDLREQGEKVPAEEGLLCAYVHRRSPGMSS</sequence>
<reference evidence="2" key="1">
    <citation type="submission" date="2019-05" db="EMBL/GenBank/DDBJ databases">
        <title>Methanoculleus sp. FWC-SCC1, a methanogenic archaeon isolated from deep marine cold seep.</title>
        <authorList>
            <person name="Chen Y.-W."/>
            <person name="Chen S.-C."/>
            <person name="Teng N.-H."/>
            <person name="Lai M.-C."/>
        </authorList>
    </citation>
    <scope>NUCLEOTIDE SEQUENCE</scope>
    <source>
        <strain evidence="2">FWC-SCC1</strain>
    </source>
</reference>
<name>A0ABT8MD21_9EURY</name>
<dbReference type="InterPro" id="IPR051404">
    <property type="entry name" value="TA_system_antitoxin"/>
</dbReference>
<gene>
    <name evidence="2" type="ORF">FGU65_13000</name>
</gene>
<dbReference type="PANTHER" id="PTHR34504">
    <property type="entry name" value="ANTITOXIN HICB"/>
    <property type="match status" value="1"/>
</dbReference>
<keyword evidence="3" id="KW-1185">Reference proteome</keyword>
<proteinExistence type="predicted"/>